<dbReference type="CDD" id="cd03053">
    <property type="entry name" value="GST_N_Phi"/>
    <property type="match status" value="1"/>
</dbReference>
<comment type="similarity">
    <text evidence="1">Belongs to the GST superfamily. Phi family.</text>
</comment>
<evidence type="ECO:0000313" key="7">
    <source>
        <dbReference type="Proteomes" id="UP000824469"/>
    </source>
</evidence>
<dbReference type="FunFam" id="3.40.30.10:FF:000016">
    <property type="entry name" value="Glutathione S-transferase F2"/>
    <property type="match status" value="1"/>
</dbReference>
<dbReference type="OMA" id="VEFEIIH"/>
<dbReference type="Pfam" id="PF02798">
    <property type="entry name" value="GST_N"/>
    <property type="match status" value="1"/>
</dbReference>
<evidence type="ECO:0000313" key="6">
    <source>
        <dbReference type="EMBL" id="KAH9328509.1"/>
    </source>
</evidence>
<accession>A0AA38GS07</accession>
<dbReference type="GO" id="GO:0043295">
    <property type="term" value="F:glutathione binding"/>
    <property type="evidence" value="ECO:0007669"/>
    <property type="project" value="TreeGrafter"/>
</dbReference>
<evidence type="ECO:0000256" key="4">
    <source>
        <dbReference type="ARBA" id="ARBA00047960"/>
    </source>
</evidence>
<dbReference type="PANTHER" id="PTHR43900">
    <property type="entry name" value="GLUTATHIONE S-TRANSFERASE RHO"/>
    <property type="match status" value="1"/>
</dbReference>
<dbReference type="InterPro" id="IPR004045">
    <property type="entry name" value="Glutathione_S-Trfase_N"/>
</dbReference>
<name>A0AA38GS07_TAXCH</name>
<comment type="catalytic activity">
    <reaction evidence="4">
        <text>RX + glutathione = an S-substituted glutathione + a halide anion + H(+)</text>
        <dbReference type="Rhea" id="RHEA:16437"/>
        <dbReference type="ChEBI" id="CHEBI:15378"/>
        <dbReference type="ChEBI" id="CHEBI:16042"/>
        <dbReference type="ChEBI" id="CHEBI:17792"/>
        <dbReference type="ChEBI" id="CHEBI:57925"/>
        <dbReference type="ChEBI" id="CHEBI:90779"/>
        <dbReference type="EC" id="2.5.1.18"/>
    </reaction>
</comment>
<sequence>MAVKVYGPAFASCTRRVLACLLEKGVDFEIVDFDIRNGTHKTPQYLALQPFGKVPAVQDGDLTLFESRAIIRYYAM</sequence>
<feature type="domain" description="GST N-terminal" evidence="5">
    <location>
        <begin position="1"/>
        <end position="76"/>
    </location>
</feature>
<keyword evidence="3" id="KW-0808">Transferase</keyword>
<proteinExistence type="inferred from homology"/>
<comment type="caution">
    <text evidence="6">The sequence shown here is derived from an EMBL/GenBank/DDBJ whole genome shotgun (WGS) entry which is preliminary data.</text>
</comment>
<evidence type="ECO:0000256" key="1">
    <source>
        <dbReference type="ARBA" id="ARBA00010128"/>
    </source>
</evidence>
<dbReference type="GO" id="GO:0004364">
    <property type="term" value="F:glutathione transferase activity"/>
    <property type="evidence" value="ECO:0007669"/>
    <property type="project" value="UniProtKB-EC"/>
</dbReference>
<evidence type="ECO:0000256" key="3">
    <source>
        <dbReference type="ARBA" id="ARBA00022679"/>
    </source>
</evidence>
<dbReference type="SUPFAM" id="SSF52833">
    <property type="entry name" value="Thioredoxin-like"/>
    <property type="match status" value="1"/>
</dbReference>
<dbReference type="EMBL" id="JAHRHJ020000001">
    <property type="protein sequence ID" value="KAH9328509.1"/>
    <property type="molecule type" value="Genomic_DNA"/>
</dbReference>
<feature type="non-terminal residue" evidence="6">
    <location>
        <position position="1"/>
    </location>
</feature>
<organism evidence="6 7">
    <name type="scientific">Taxus chinensis</name>
    <name type="common">Chinese yew</name>
    <name type="synonym">Taxus wallichiana var. chinensis</name>
    <dbReference type="NCBI Taxonomy" id="29808"/>
    <lineage>
        <taxon>Eukaryota</taxon>
        <taxon>Viridiplantae</taxon>
        <taxon>Streptophyta</taxon>
        <taxon>Embryophyta</taxon>
        <taxon>Tracheophyta</taxon>
        <taxon>Spermatophyta</taxon>
        <taxon>Pinopsida</taxon>
        <taxon>Pinidae</taxon>
        <taxon>Conifers II</taxon>
        <taxon>Cupressales</taxon>
        <taxon>Taxaceae</taxon>
        <taxon>Taxus</taxon>
    </lineage>
</organism>
<dbReference type="EC" id="2.5.1.18" evidence="2"/>
<dbReference type="AlphaFoldDB" id="A0AA38GS07"/>
<dbReference type="Proteomes" id="UP000824469">
    <property type="component" value="Unassembled WGS sequence"/>
</dbReference>
<dbReference type="PANTHER" id="PTHR43900:SF54">
    <property type="entry name" value="GLUTATHIONE S-TRANSFERASE F12"/>
    <property type="match status" value="1"/>
</dbReference>
<dbReference type="GO" id="GO:0006749">
    <property type="term" value="P:glutathione metabolic process"/>
    <property type="evidence" value="ECO:0007669"/>
    <property type="project" value="TreeGrafter"/>
</dbReference>
<dbReference type="Gene3D" id="3.40.30.10">
    <property type="entry name" value="Glutaredoxin"/>
    <property type="match status" value="1"/>
</dbReference>
<dbReference type="InterPro" id="IPR036249">
    <property type="entry name" value="Thioredoxin-like_sf"/>
</dbReference>
<evidence type="ECO:0000256" key="2">
    <source>
        <dbReference type="ARBA" id="ARBA00012452"/>
    </source>
</evidence>
<reference evidence="6 7" key="1">
    <citation type="journal article" date="2021" name="Nat. Plants">
        <title>The Taxus genome provides insights into paclitaxel biosynthesis.</title>
        <authorList>
            <person name="Xiong X."/>
            <person name="Gou J."/>
            <person name="Liao Q."/>
            <person name="Li Y."/>
            <person name="Zhou Q."/>
            <person name="Bi G."/>
            <person name="Li C."/>
            <person name="Du R."/>
            <person name="Wang X."/>
            <person name="Sun T."/>
            <person name="Guo L."/>
            <person name="Liang H."/>
            <person name="Lu P."/>
            <person name="Wu Y."/>
            <person name="Zhang Z."/>
            <person name="Ro D.K."/>
            <person name="Shang Y."/>
            <person name="Huang S."/>
            <person name="Yan J."/>
        </authorList>
    </citation>
    <scope>NUCLEOTIDE SEQUENCE [LARGE SCALE GENOMIC DNA]</scope>
    <source>
        <strain evidence="6">Ta-2019</strain>
    </source>
</reference>
<gene>
    <name evidence="6" type="ORF">KI387_000617</name>
</gene>
<keyword evidence="7" id="KW-1185">Reference proteome</keyword>
<dbReference type="PROSITE" id="PS50404">
    <property type="entry name" value="GST_NTER"/>
    <property type="match status" value="1"/>
</dbReference>
<protein>
    <recommendedName>
        <fullName evidence="2">glutathione transferase</fullName>
        <ecNumber evidence="2">2.5.1.18</ecNumber>
    </recommendedName>
</protein>
<evidence type="ECO:0000259" key="5">
    <source>
        <dbReference type="PROSITE" id="PS50404"/>
    </source>
</evidence>
<dbReference type="GO" id="GO:0005737">
    <property type="term" value="C:cytoplasm"/>
    <property type="evidence" value="ECO:0007669"/>
    <property type="project" value="TreeGrafter"/>
</dbReference>